<evidence type="ECO:0000313" key="2">
    <source>
        <dbReference type="Proteomes" id="UP001162992"/>
    </source>
</evidence>
<proteinExistence type="predicted"/>
<dbReference type="Proteomes" id="UP001162992">
    <property type="component" value="Chromosome 1"/>
</dbReference>
<accession>A0ACC2EYU5</accession>
<name>A0ACC2EYU5_DIPCM</name>
<protein>
    <submittedName>
        <fullName evidence="1">Uncharacterized protein</fullName>
    </submittedName>
</protein>
<dbReference type="EMBL" id="CM055092">
    <property type="protein sequence ID" value="KAJ7571659.1"/>
    <property type="molecule type" value="Genomic_DNA"/>
</dbReference>
<comment type="caution">
    <text evidence="1">The sequence shown here is derived from an EMBL/GenBank/DDBJ whole genome shotgun (WGS) entry which is preliminary data.</text>
</comment>
<keyword evidence="2" id="KW-1185">Reference proteome</keyword>
<evidence type="ECO:0000313" key="1">
    <source>
        <dbReference type="EMBL" id="KAJ7571659.1"/>
    </source>
</evidence>
<reference evidence="2" key="1">
    <citation type="journal article" date="2024" name="Proc. Natl. Acad. Sci. U.S.A.">
        <title>Extraordinary preservation of gene collinearity over three hundred million years revealed in homosporous lycophytes.</title>
        <authorList>
            <person name="Li C."/>
            <person name="Wickell D."/>
            <person name="Kuo L.Y."/>
            <person name="Chen X."/>
            <person name="Nie B."/>
            <person name="Liao X."/>
            <person name="Peng D."/>
            <person name="Ji J."/>
            <person name="Jenkins J."/>
            <person name="Williams M."/>
            <person name="Shu S."/>
            <person name="Plott C."/>
            <person name="Barry K."/>
            <person name="Rajasekar S."/>
            <person name="Grimwood J."/>
            <person name="Han X."/>
            <person name="Sun S."/>
            <person name="Hou Z."/>
            <person name="He W."/>
            <person name="Dai G."/>
            <person name="Sun C."/>
            <person name="Schmutz J."/>
            <person name="Leebens-Mack J.H."/>
            <person name="Li F.W."/>
            <person name="Wang L."/>
        </authorList>
    </citation>
    <scope>NUCLEOTIDE SEQUENCE [LARGE SCALE GENOMIC DNA]</scope>
    <source>
        <strain evidence="2">cv. PW_Plant_1</strain>
    </source>
</reference>
<organism evidence="1 2">
    <name type="scientific">Diphasiastrum complanatum</name>
    <name type="common">Issler's clubmoss</name>
    <name type="synonym">Lycopodium complanatum</name>
    <dbReference type="NCBI Taxonomy" id="34168"/>
    <lineage>
        <taxon>Eukaryota</taxon>
        <taxon>Viridiplantae</taxon>
        <taxon>Streptophyta</taxon>
        <taxon>Embryophyta</taxon>
        <taxon>Tracheophyta</taxon>
        <taxon>Lycopodiopsida</taxon>
        <taxon>Lycopodiales</taxon>
        <taxon>Lycopodiaceae</taxon>
        <taxon>Lycopodioideae</taxon>
        <taxon>Diphasiastrum</taxon>
    </lineage>
</organism>
<sequence length="134" mass="15254">MNYWQNISYYPNDSNHLKRRADSATISVKILTNLVIESEDLYVAIQVTIEGQKLIIGKDDKPIIEDAPEAQTHALQQEAQPMQTKQQTQSFSEAGSTHGKRQALPRTPRRRRHGTTPQINKSRARALARTNFKT</sequence>
<gene>
    <name evidence="1" type="ORF">O6H91_01G170700</name>
</gene>